<reference evidence="1 2" key="1">
    <citation type="journal article" date="2021" name="BMC Genomics">
        <title>Datura genome reveals duplications of psychoactive alkaloid biosynthetic genes and high mutation rate following tissue culture.</title>
        <authorList>
            <person name="Rajewski A."/>
            <person name="Carter-House D."/>
            <person name="Stajich J."/>
            <person name="Litt A."/>
        </authorList>
    </citation>
    <scope>NUCLEOTIDE SEQUENCE [LARGE SCALE GENOMIC DNA]</scope>
    <source>
        <strain evidence="1">AR-01</strain>
    </source>
</reference>
<protein>
    <submittedName>
        <fullName evidence="1">Uncharacterized protein</fullName>
    </submittedName>
</protein>
<dbReference type="EMBL" id="JACEIK010001964">
    <property type="protein sequence ID" value="MCD7473377.1"/>
    <property type="molecule type" value="Genomic_DNA"/>
</dbReference>
<name>A0ABS8TPF9_DATST</name>
<evidence type="ECO:0000313" key="2">
    <source>
        <dbReference type="Proteomes" id="UP000823775"/>
    </source>
</evidence>
<comment type="caution">
    <text evidence="1">The sequence shown here is derived from an EMBL/GenBank/DDBJ whole genome shotgun (WGS) entry which is preliminary data.</text>
</comment>
<dbReference type="InterPro" id="IPR036758">
    <property type="entry name" value="At5g01610-like"/>
</dbReference>
<proteinExistence type="predicted"/>
<dbReference type="Proteomes" id="UP000823775">
    <property type="component" value="Unassembled WGS sequence"/>
</dbReference>
<evidence type="ECO:0000313" key="1">
    <source>
        <dbReference type="EMBL" id="MCD7473377.1"/>
    </source>
</evidence>
<dbReference type="SUPFAM" id="SSF141562">
    <property type="entry name" value="At5g01610-like"/>
    <property type="match status" value="1"/>
</dbReference>
<accession>A0ABS8TPF9</accession>
<organism evidence="1 2">
    <name type="scientific">Datura stramonium</name>
    <name type="common">Jimsonweed</name>
    <name type="synonym">Common thornapple</name>
    <dbReference type="NCBI Taxonomy" id="4076"/>
    <lineage>
        <taxon>Eukaryota</taxon>
        <taxon>Viridiplantae</taxon>
        <taxon>Streptophyta</taxon>
        <taxon>Embryophyta</taxon>
        <taxon>Tracheophyta</taxon>
        <taxon>Spermatophyta</taxon>
        <taxon>Magnoliopsida</taxon>
        <taxon>eudicotyledons</taxon>
        <taxon>Gunneridae</taxon>
        <taxon>Pentapetalae</taxon>
        <taxon>asterids</taxon>
        <taxon>lamiids</taxon>
        <taxon>Solanales</taxon>
        <taxon>Solanaceae</taxon>
        <taxon>Solanoideae</taxon>
        <taxon>Datureae</taxon>
        <taxon>Datura</taxon>
    </lineage>
</organism>
<dbReference type="Gene3D" id="2.30.240.10">
    <property type="entry name" value="At5g01610-like"/>
    <property type="match status" value="1"/>
</dbReference>
<gene>
    <name evidence="1" type="ORF">HAX54_015209</name>
</gene>
<sequence>MSQQVIENQRENAGSKKAKEHKFKKIGKLVWYDTEVTAIVENRRMTKLTGVKSKRSSSGLQFLFQSPTRSSRRLPLLPALDFLGLSPWVLLREEEEGGRK</sequence>
<dbReference type="InterPro" id="IPR007493">
    <property type="entry name" value="DUF538"/>
</dbReference>
<keyword evidence="2" id="KW-1185">Reference proteome</keyword>
<dbReference type="Pfam" id="PF04398">
    <property type="entry name" value="DUF538"/>
    <property type="match status" value="1"/>
</dbReference>